<evidence type="ECO:0000313" key="1">
    <source>
        <dbReference type="EMBL" id="MBW62832.1"/>
    </source>
</evidence>
<dbReference type="AlphaFoldDB" id="A0A2M4CBV7"/>
<organism evidence="1">
    <name type="scientific">Anopheles marajoara</name>
    <dbReference type="NCBI Taxonomy" id="58244"/>
    <lineage>
        <taxon>Eukaryota</taxon>
        <taxon>Metazoa</taxon>
        <taxon>Ecdysozoa</taxon>
        <taxon>Arthropoda</taxon>
        <taxon>Hexapoda</taxon>
        <taxon>Insecta</taxon>
        <taxon>Pterygota</taxon>
        <taxon>Neoptera</taxon>
        <taxon>Endopterygota</taxon>
        <taxon>Diptera</taxon>
        <taxon>Nematocera</taxon>
        <taxon>Culicoidea</taxon>
        <taxon>Culicidae</taxon>
        <taxon>Anophelinae</taxon>
        <taxon>Anopheles</taxon>
    </lineage>
</organism>
<proteinExistence type="predicted"/>
<name>A0A2M4CBV7_9DIPT</name>
<accession>A0A2M4CBV7</accession>
<sequence>MVLPAPNGPPRCLLVAVVGPVAVAAARKHLTAEQINPHQRHPAAAVPEPEDRVCIPDGASPARVFRPSSGSKRVALLFR</sequence>
<protein>
    <submittedName>
        <fullName evidence="1">Putative secreted protein</fullName>
    </submittedName>
</protein>
<dbReference type="EMBL" id="GGFJ01013691">
    <property type="protein sequence ID" value="MBW62832.1"/>
    <property type="molecule type" value="Transcribed_RNA"/>
</dbReference>
<reference evidence="1" key="1">
    <citation type="submission" date="2018-01" db="EMBL/GenBank/DDBJ databases">
        <title>An insight into the sialome of Amazonian anophelines.</title>
        <authorList>
            <person name="Ribeiro J.M."/>
            <person name="Scarpassa V."/>
            <person name="Calvo E."/>
        </authorList>
    </citation>
    <scope>NUCLEOTIDE SEQUENCE</scope>
    <source>
        <tissue evidence="1">Salivary glands</tissue>
    </source>
</reference>